<sequence length="35" mass="4259">MSAFYKKIRSTRSMRIMDRQFAINDDDHHLAIYNI</sequence>
<protein>
    <submittedName>
        <fullName evidence="1">Uncharacterized protein</fullName>
    </submittedName>
</protein>
<dbReference type="AlphaFoldDB" id="A0A834T866"/>
<dbReference type="EMBL" id="JAAIUW010000009">
    <property type="protein sequence ID" value="KAF7815836.1"/>
    <property type="molecule type" value="Genomic_DNA"/>
</dbReference>
<comment type="caution">
    <text evidence="1">The sequence shown here is derived from an EMBL/GenBank/DDBJ whole genome shotgun (WGS) entry which is preliminary data.</text>
</comment>
<name>A0A834T866_9FABA</name>
<proteinExistence type="predicted"/>
<organism evidence="1 2">
    <name type="scientific">Senna tora</name>
    <dbReference type="NCBI Taxonomy" id="362788"/>
    <lineage>
        <taxon>Eukaryota</taxon>
        <taxon>Viridiplantae</taxon>
        <taxon>Streptophyta</taxon>
        <taxon>Embryophyta</taxon>
        <taxon>Tracheophyta</taxon>
        <taxon>Spermatophyta</taxon>
        <taxon>Magnoliopsida</taxon>
        <taxon>eudicotyledons</taxon>
        <taxon>Gunneridae</taxon>
        <taxon>Pentapetalae</taxon>
        <taxon>rosids</taxon>
        <taxon>fabids</taxon>
        <taxon>Fabales</taxon>
        <taxon>Fabaceae</taxon>
        <taxon>Caesalpinioideae</taxon>
        <taxon>Cassia clade</taxon>
        <taxon>Senna</taxon>
    </lineage>
</organism>
<evidence type="ECO:0000313" key="2">
    <source>
        <dbReference type="Proteomes" id="UP000634136"/>
    </source>
</evidence>
<accession>A0A834T866</accession>
<keyword evidence="2" id="KW-1185">Reference proteome</keyword>
<dbReference type="Proteomes" id="UP000634136">
    <property type="component" value="Unassembled WGS sequence"/>
</dbReference>
<evidence type="ECO:0000313" key="1">
    <source>
        <dbReference type="EMBL" id="KAF7815836.1"/>
    </source>
</evidence>
<reference evidence="1" key="1">
    <citation type="submission" date="2020-09" db="EMBL/GenBank/DDBJ databases">
        <title>Genome-Enabled Discovery of Anthraquinone Biosynthesis in Senna tora.</title>
        <authorList>
            <person name="Kang S.-H."/>
            <person name="Pandey R.P."/>
            <person name="Lee C.-M."/>
            <person name="Sim J.-S."/>
            <person name="Jeong J.-T."/>
            <person name="Choi B.-S."/>
            <person name="Jung M."/>
            <person name="Ginzburg D."/>
            <person name="Zhao K."/>
            <person name="Won S.Y."/>
            <person name="Oh T.-J."/>
            <person name="Yu Y."/>
            <person name="Kim N.-H."/>
            <person name="Lee O.R."/>
            <person name="Lee T.-H."/>
            <person name="Bashyal P."/>
            <person name="Kim T.-S."/>
            <person name="Lee W.-H."/>
            <person name="Kawkins C."/>
            <person name="Kim C.-K."/>
            <person name="Kim J.S."/>
            <person name="Ahn B.O."/>
            <person name="Rhee S.Y."/>
            <person name="Sohng J.K."/>
        </authorList>
    </citation>
    <scope>NUCLEOTIDE SEQUENCE</scope>
    <source>
        <tissue evidence="1">Leaf</tissue>
    </source>
</reference>
<gene>
    <name evidence="1" type="ORF">G2W53_029805</name>
</gene>